<keyword evidence="3" id="KW-1185">Reference proteome</keyword>
<dbReference type="STRING" id="1423796.FC24_GL000152"/>
<evidence type="ECO:0000259" key="1">
    <source>
        <dbReference type="PROSITE" id="PS50883"/>
    </source>
</evidence>
<name>A0A0R2CSR3_9LACO</name>
<dbReference type="PANTHER" id="PTHR33121">
    <property type="entry name" value="CYCLIC DI-GMP PHOSPHODIESTERASE PDEF"/>
    <property type="match status" value="1"/>
</dbReference>
<gene>
    <name evidence="2" type="ORF">FC24_GL000152</name>
</gene>
<dbReference type="PATRIC" id="fig|1423796.3.peg.158"/>
<accession>A0A0R2CSR3</accession>
<dbReference type="InterPro" id="IPR001633">
    <property type="entry name" value="EAL_dom"/>
</dbReference>
<dbReference type="EMBL" id="AYYI01000082">
    <property type="protein sequence ID" value="KRM94814.1"/>
    <property type="molecule type" value="Genomic_DNA"/>
</dbReference>
<dbReference type="InterPro" id="IPR050706">
    <property type="entry name" value="Cyclic-di-GMP_PDE-like"/>
</dbReference>
<dbReference type="InterPro" id="IPR035919">
    <property type="entry name" value="EAL_sf"/>
</dbReference>
<dbReference type="PANTHER" id="PTHR33121:SF70">
    <property type="entry name" value="SIGNALING PROTEIN YKOW"/>
    <property type="match status" value="1"/>
</dbReference>
<dbReference type="Proteomes" id="UP000051638">
    <property type="component" value="Unassembled WGS sequence"/>
</dbReference>
<comment type="caution">
    <text evidence="2">The sequence shown here is derived from an EMBL/GenBank/DDBJ whole genome shotgun (WGS) entry which is preliminary data.</text>
</comment>
<dbReference type="Pfam" id="PF00563">
    <property type="entry name" value="EAL"/>
    <property type="match status" value="1"/>
</dbReference>
<feature type="domain" description="EAL" evidence="1">
    <location>
        <begin position="1"/>
        <end position="235"/>
    </location>
</feature>
<dbReference type="Gene3D" id="3.20.20.450">
    <property type="entry name" value="EAL domain"/>
    <property type="match status" value="1"/>
</dbReference>
<organism evidence="2 3">
    <name type="scientific">Loigolactobacillus rennini DSM 20253</name>
    <dbReference type="NCBI Taxonomy" id="1423796"/>
    <lineage>
        <taxon>Bacteria</taxon>
        <taxon>Bacillati</taxon>
        <taxon>Bacillota</taxon>
        <taxon>Bacilli</taxon>
        <taxon>Lactobacillales</taxon>
        <taxon>Lactobacillaceae</taxon>
        <taxon>Loigolactobacillus</taxon>
    </lineage>
</organism>
<dbReference type="PROSITE" id="PS50883">
    <property type="entry name" value="EAL"/>
    <property type="match status" value="1"/>
</dbReference>
<dbReference type="SMART" id="SM00052">
    <property type="entry name" value="EAL"/>
    <property type="match status" value="1"/>
</dbReference>
<evidence type="ECO:0000313" key="2">
    <source>
        <dbReference type="EMBL" id="KRM94814.1"/>
    </source>
</evidence>
<dbReference type="SUPFAM" id="SSF141868">
    <property type="entry name" value="EAL domain-like"/>
    <property type="match status" value="1"/>
</dbReference>
<reference evidence="2 3" key="1">
    <citation type="journal article" date="2015" name="Genome Announc.">
        <title>Expanding the biotechnology potential of lactobacilli through comparative genomics of 213 strains and associated genera.</title>
        <authorList>
            <person name="Sun Z."/>
            <person name="Harris H.M."/>
            <person name="McCann A."/>
            <person name="Guo C."/>
            <person name="Argimon S."/>
            <person name="Zhang W."/>
            <person name="Yang X."/>
            <person name="Jeffery I.B."/>
            <person name="Cooney J.C."/>
            <person name="Kagawa T.F."/>
            <person name="Liu W."/>
            <person name="Song Y."/>
            <person name="Salvetti E."/>
            <person name="Wrobel A."/>
            <person name="Rasinkangas P."/>
            <person name="Parkhill J."/>
            <person name="Rea M.C."/>
            <person name="O'Sullivan O."/>
            <person name="Ritari J."/>
            <person name="Douillard F.P."/>
            <person name="Paul Ross R."/>
            <person name="Yang R."/>
            <person name="Briner A.E."/>
            <person name="Felis G.E."/>
            <person name="de Vos W.M."/>
            <person name="Barrangou R."/>
            <person name="Klaenhammer T.R."/>
            <person name="Caufield P.W."/>
            <person name="Cui Y."/>
            <person name="Zhang H."/>
            <person name="O'Toole P.W."/>
        </authorList>
    </citation>
    <scope>NUCLEOTIDE SEQUENCE [LARGE SCALE GENOMIC DNA]</scope>
    <source>
        <strain evidence="2 3">DSM 20253</strain>
    </source>
</reference>
<sequence>MHESEQTMYRYFIQPQLDKANNSLIGYELLMKKHTTEGWRPPKHFSDIPAAVIADTLVKTTEQLSLKIGSVSVNLNRTQLMNPQIDDAIIKSQMQLRPLKLVVELTEEPGDEKWGTDQIIPKLQRFSERGMEISLDDVGTGENHLDHIKPLLAYATEIKFALQNFKISFQDPELQKKVTYWRDVADRHNLRFILEGIEDEADDALVEKLGIDFCQGYYYGKPHLLKLASSDPDQA</sequence>
<proteinExistence type="predicted"/>
<dbReference type="AlphaFoldDB" id="A0A0R2CSR3"/>
<dbReference type="CDD" id="cd01948">
    <property type="entry name" value="EAL"/>
    <property type="match status" value="1"/>
</dbReference>
<protein>
    <submittedName>
        <fullName evidence="2">C-di-GMP-specific phosphodiesterase</fullName>
    </submittedName>
</protein>
<evidence type="ECO:0000313" key="3">
    <source>
        <dbReference type="Proteomes" id="UP000051638"/>
    </source>
</evidence>
<dbReference type="GO" id="GO:0071111">
    <property type="term" value="F:cyclic-guanylate-specific phosphodiesterase activity"/>
    <property type="evidence" value="ECO:0007669"/>
    <property type="project" value="InterPro"/>
</dbReference>